<gene>
    <name evidence="9" type="ORF">B5766_06565</name>
</gene>
<proteinExistence type="inferred from homology"/>
<evidence type="ECO:0000313" key="9">
    <source>
        <dbReference type="EMBL" id="PDQ35265.1"/>
    </source>
</evidence>
<dbReference type="PROSITE" id="PS50928">
    <property type="entry name" value="ABC_TM1"/>
    <property type="match status" value="1"/>
</dbReference>
<feature type="domain" description="ABC transmembrane type-1" evidence="8">
    <location>
        <begin position="45"/>
        <end position="237"/>
    </location>
</feature>
<dbReference type="Pfam" id="PF00528">
    <property type="entry name" value="BPD_transp_1"/>
    <property type="match status" value="1"/>
</dbReference>
<keyword evidence="6 7" id="KW-0472">Membrane</keyword>
<dbReference type="GO" id="GO:0006865">
    <property type="term" value="P:amino acid transport"/>
    <property type="evidence" value="ECO:0007669"/>
    <property type="project" value="TreeGrafter"/>
</dbReference>
<feature type="transmembrane region" description="Helical" evidence="7">
    <location>
        <begin position="49"/>
        <end position="71"/>
    </location>
</feature>
<evidence type="ECO:0000256" key="5">
    <source>
        <dbReference type="ARBA" id="ARBA00022989"/>
    </source>
</evidence>
<dbReference type="NCBIfam" id="TIGR01726">
    <property type="entry name" value="HEQRo_perm_3TM"/>
    <property type="match status" value="1"/>
</dbReference>
<dbReference type="GO" id="GO:0043190">
    <property type="term" value="C:ATP-binding cassette (ABC) transporter complex"/>
    <property type="evidence" value="ECO:0007669"/>
    <property type="project" value="InterPro"/>
</dbReference>
<keyword evidence="2 7" id="KW-0813">Transport</keyword>
<dbReference type="PANTHER" id="PTHR30614:SF36">
    <property type="entry name" value="ABC TRANSPORTER MEMBRANE-SPANNING PERMEASE-GLUTAMINE TRANSPORT"/>
    <property type="match status" value="1"/>
</dbReference>
<comment type="caution">
    <text evidence="9">The sequence shown here is derived from an EMBL/GenBank/DDBJ whole genome shotgun (WGS) entry which is preliminary data.</text>
</comment>
<dbReference type="InterPro" id="IPR035906">
    <property type="entry name" value="MetI-like_sf"/>
</dbReference>
<dbReference type="PANTHER" id="PTHR30614">
    <property type="entry name" value="MEMBRANE COMPONENT OF AMINO ACID ABC TRANSPORTER"/>
    <property type="match status" value="1"/>
</dbReference>
<dbReference type="InterPro" id="IPR000515">
    <property type="entry name" value="MetI-like"/>
</dbReference>
<evidence type="ECO:0000256" key="1">
    <source>
        <dbReference type="ARBA" id="ARBA00004651"/>
    </source>
</evidence>
<evidence type="ECO:0000259" key="8">
    <source>
        <dbReference type="PROSITE" id="PS50928"/>
    </source>
</evidence>
<dbReference type="EMBL" id="NAEP01000036">
    <property type="protein sequence ID" value="PDQ35265.1"/>
    <property type="molecule type" value="Genomic_DNA"/>
</dbReference>
<keyword evidence="5 7" id="KW-1133">Transmembrane helix</keyword>
<feature type="transmembrane region" description="Helical" evidence="7">
    <location>
        <begin position="83"/>
        <end position="109"/>
    </location>
</feature>
<evidence type="ECO:0000256" key="7">
    <source>
        <dbReference type="RuleBase" id="RU363032"/>
    </source>
</evidence>
<feature type="transmembrane region" description="Helical" evidence="7">
    <location>
        <begin position="216"/>
        <end position="236"/>
    </location>
</feature>
<dbReference type="InterPro" id="IPR043429">
    <property type="entry name" value="ArtM/GltK/GlnP/TcyL/YhdX-like"/>
</dbReference>
<evidence type="ECO:0000256" key="6">
    <source>
        <dbReference type="ARBA" id="ARBA00023136"/>
    </source>
</evidence>
<evidence type="ECO:0000313" key="10">
    <source>
        <dbReference type="Proteomes" id="UP000219994"/>
    </source>
</evidence>
<dbReference type="SUPFAM" id="SSF161098">
    <property type="entry name" value="MetI-like"/>
    <property type="match status" value="1"/>
</dbReference>
<keyword evidence="3" id="KW-1003">Cell membrane</keyword>
<dbReference type="AlphaFoldDB" id="A0A2A6FQU7"/>
<dbReference type="GO" id="GO:0022857">
    <property type="term" value="F:transmembrane transporter activity"/>
    <property type="evidence" value="ECO:0007669"/>
    <property type="project" value="InterPro"/>
</dbReference>
<evidence type="ECO:0000256" key="4">
    <source>
        <dbReference type="ARBA" id="ARBA00022692"/>
    </source>
</evidence>
<accession>A0A2A6FQU7</accession>
<organism evidence="9 10">
    <name type="scientific">Candidatus Lumbricidiphila eiseniae</name>
    <dbReference type="NCBI Taxonomy" id="1969409"/>
    <lineage>
        <taxon>Bacteria</taxon>
        <taxon>Bacillati</taxon>
        <taxon>Actinomycetota</taxon>
        <taxon>Actinomycetes</taxon>
        <taxon>Micrococcales</taxon>
        <taxon>Microbacteriaceae</taxon>
        <taxon>Candidatus Lumbricidiphila</taxon>
    </lineage>
</organism>
<evidence type="ECO:0000256" key="3">
    <source>
        <dbReference type="ARBA" id="ARBA00022475"/>
    </source>
</evidence>
<dbReference type="CDD" id="cd06261">
    <property type="entry name" value="TM_PBP2"/>
    <property type="match status" value="1"/>
</dbReference>
<dbReference type="Gene3D" id="1.10.3720.10">
    <property type="entry name" value="MetI-like"/>
    <property type="match status" value="1"/>
</dbReference>
<protein>
    <recommendedName>
        <fullName evidence="8">ABC transmembrane type-1 domain-containing protein</fullName>
    </recommendedName>
</protein>
<comment type="similarity">
    <text evidence="7">Belongs to the binding-protein-dependent transport system permease family.</text>
</comment>
<sequence length="254" mass="27871">MCSLATSLPTFFGKWKSDYQRGLERKDVSFIDTVFAATNSLLSGALNTILSALFAIIIGTISGILLGFLLCYANRYFRFPVRLYVDIIRGIPGLVTLFSVYFFLGYFLQGYGIDLSPLISGIIALSAMCAADVAELTRGALQSIPQGQTEAGKAIGLRFDQIFFKILFPQAAVHILPPWVNTATEMVKGSTLLSLIGVSELLLTANQLVATNGNALSYYSLIGLIFFLLNSLIQFLGARLEKRLTFFTRIKGDY</sequence>
<reference evidence="10" key="1">
    <citation type="submission" date="2017-03" db="EMBL/GenBank/DDBJ databases">
        <authorList>
            <person name="Lund M.B."/>
        </authorList>
    </citation>
    <scope>NUCLEOTIDE SEQUENCE [LARGE SCALE GENOMIC DNA]</scope>
</reference>
<keyword evidence="4 7" id="KW-0812">Transmembrane</keyword>
<name>A0A2A6FQU7_9MICO</name>
<dbReference type="InterPro" id="IPR010065">
    <property type="entry name" value="AA_ABC_transptr_permease_3TM"/>
</dbReference>
<evidence type="ECO:0000256" key="2">
    <source>
        <dbReference type="ARBA" id="ARBA00022448"/>
    </source>
</evidence>
<comment type="subcellular location">
    <subcellularLocation>
        <location evidence="1 7">Cell membrane</location>
        <topology evidence="1 7">Multi-pass membrane protein</topology>
    </subcellularLocation>
</comment>
<dbReference type="Proteomes" id="UP000219994">
    <property type="component" value="Unassembled WGS sequence"/>
</dbReference>